<dbReference type="AlphaFoldDB" id="A0A9D5C7U9"/>
<feature type="region of interest" description="Disordered" evidence="1">
    <location>
        <begin position="115"/>
        <end position="189"/>
    </location>
</feature>
<organism evidence="2 3">
    <name type="scientific">Dioscorea zingiberensis</name>
    <dbReference type="NCBI Taxonomy" id="325984"/>
    <lineage>
        <taxon>Eukaryota</taxon>
        <taxon>Viridiplantae</taxon>
        <taxon>Streptophyta</taxon>
        <taxon>Embryophyta</taxon>
        <taxon>Tracheophyta</taxon>
        <taxon>Spermatophyta</taxon>
        <taxon>Magnoliopsida</taxon>
        <taxon>Liliopsida</taxon>
        <taxon>Dioscoreales</taxon>
        <taxon>Dioscoreaceae</taxon>
        <taxon>Dioscorea</taxon>
    </lineage>
</organism>
<proteinExistence type="predicted"/>
<evidence type="ECO:0000313" key="2">
    <source>
        <dbReference type="EMBL" id="KAJ0967739.1"/>
    </source>
</evidence>
<evidence type="ECO:0000256" key="1">
    <source>
        <dbReference type="SAM" id="MobiDB-lite"/>
    </source>
</evidence>
<reference evidence="2" key="2">
    <citation type="journal article" date="2022" name="Hortic Res">
        <title>The genome of Dioscorea zingiberensis sheds light on the biosynthesis, origin and evolution of the medicinally important diosgenin saponins.</title>
        <authorList>
            <person name="Li Y."/>
            <person name="Tan C."/>
            <person name="Li Z."/>
            <person name="Guo J."/>
            <person name="Li S."/>
            <person name="Chen X."/>
            <person name="Wang C."/>
            <person name="Dai X."/>
            <person name="Yang H."/>
            <person name="Song W."/>
            <person name="Hou L."/>
            <person name="Xu J."/>
            <person name="Tong Z."/>
            <person name="Xu A."/>
            <person name="Yuan X."/>
            <person name="Wang W."/>
            <person name="Yang Q."/>
            <person name="Chen L."/>
            <person name="Sun Z."/>
            <person name="Wang K."/>
            <person name="Pan B."/>
            <person name="Chen J."/>
            <person name="Bao Y."/>
            <person name="Liu F."/>
            <person name="Qi X."/>
            <person name="Gang D.R."/>
            <person name="Wen J."/>
            <person name="Li J."/>
        </authorList>
    </citation>
    <scope>NUCLEOTIDE SEQUENCE</scope>
    <source>
        <strain evidence="2">Dzin_1.0</strain>
    </source>
</reference>
<dbReference type="Proteomes" id="UP001085076">
    <property type="component" value="Miscellaneous, Linkage group lg07"/>
</dbReference>
<reference evidence="2" key="1">
    <citation type="submission" date="2021-03" db="EMBL/GenBank/DDBJ databases">
        <authorList>
            <person name="Li Z."/>
            <person name="Yang C."/>
        </authorList>
    </citation>
    <scope>NUCLEOTIDE SEQUENCE</scope>
    <source>
        <strain evidence="2">Dzin_1.0</strain>
        <tissue evidence="2">Leaf</tissue>
    </source>
</reference>
<name>A0A9D5C7U9_9LILI</name>
<protein>
    <submittedName>
        <fullName evidence="2">Uncharacterized protein</fullName>
    </submittedName>
</protein>
<evidence type="ECO:0000313" key="3">
    <source>
        <dbReference type="Proteomes" id="UP001085076"/>
    </source>
</evidence>
<accession>A0A9D5C7U9</accession>
<sequence>MADGWGVSGRREQRVTAPEGGRGGQCDDAGGAGAGMAFLRDNCLRSGGAGAAEGRLRDAGALAGLGAAKLWPRAWRAAGASLEGCLRVMVVAGQSCRSGPAVQQRRRAAAAAERCGDGGSDSVQHSNGGGASVVVAGTPPRLRRVDGAKERRGTSGELWRPVGGECGAKPAAGASRGTARRTMEMEKGG</sequence>
<feature type="compositionally biased region" description="Basic and acidic residues" evidence="1">
    <location>
        <begin position="143"/>
        <end position="154"/>
    </location>
</feature>
<gene>
    <name evidence="2" type="ORF">J5N97_024656</name>
</gene>
<dbReference type="EMBL" id="JAGGNH010000007">
    <property type="protein sequence ID" value="KAJ0967739.1"/>
    <property type="molecule type" value="Genomic_DNA"/>
</dbReference>
<comment type="caution">
    <text evidence="2">The sequence shown here is derived from an EMBL/GenBank/DDBJ whole genome shotgun (WGS) entry which is preliminary data.</text>
</comment>
<feature type="region of interest" description="Disordered" evidence="1">
    <location>
        <begin position="1"/>
        <end position="27"/>
    </location>
</feature>
<keyword evidence="3" id="KW-1185">Reference proteome</keyword>